<gene>
    <name evidence="3" type="ORF">DHW61_04450</name>
</gene>
<dbReference type="InterPro" id="IPR003593">
    <property type="entry name" value="AAA+_ATPase"/>
</dbReference>
<accession>A0A3D2X4M1</accession>
<evidence type="ECO:0000256" key="1">
    <source>
        <dbReference type="SAM" id="Phobius"/>
    </source>
</evidence>
<evidence type="ECO:0000313" key="3">
    <source>
        <dbReference type="EMBL" id="HCL01657.1"/>
    </source>
</evidence>
<keyword evidence="1" id="KW-1133">Transmembrane helix</keyword>
<feature type="transmembrane region" description="Helical" evidence="1">
    <location>
        <begin position="6"/>
        <end position="24"/>
    </location>
</feature>
<protein>
    <submittedName>
        <fullName evidence="3">Pilus assembly protein CpaF</fullName>
    </submittedName>
</protein>
<dbReference type="InterPro" id="IPR027417">
    <property type="entry name" value="P-loop_NTPase"/>
</dbReference>
<reference evidence="3 4" key="1">
    <citation type="journal article" date="2018" name="Nat. Biotechnol.">
        <title>A standardized bacterial taxonomy based on genome phylogeny substantially revises the tree of life.</title>
        <authorList>
            <person name="Parks D.H."/>
            <person name="Chuvochina M."/>
            <person name="Waite D.W."/>
            <person name="Rinke C."/>
            <person name="Skarshewski A."/>
            <person name="Chaumeil P.A."/>
            <person name="Hugenholtz P."/>
        </authorList>
    </citation>
    <scope>NUCLEOTIDE SEQUENCE [LARGE SCALE GENOMIC DNA]</scope>
    <source>
        <strain evidence="3">UBA11728</strain>
    </source>
</reference>
<organism evidence="3 4">
    <name type="scientific">Lachnoclostridium phytofermentans</name>
    <dbReference type="NCBI Taxonomy" id="66219"/>
    <lineage>
        <taxon>Bacteria</taxon>
        <taxon>Bacillati</taxon>
        <taxon>Bacillota</taxon>
        <taxon>Clostridia</taxon>
        <taxon>Lachnospirales</taxon>
        <taxon>Lachnospiraceae</taxon>
    </lineage>
</organism>
<dbReference type="Proteomes" id="UP000262969">
    <property type="component" value="Unassembled WGS sequence"/>
</dbReference>
<sequence length="584" mass="67074">MFFNLLLFGVLLVLLIIFILFICYDGRSKEEKRVEDNPYQLSNLQGKLKQYFYDNVNEEFHSKHLTRQELQKLKHQKIYLRKALHECNVGSAVAKRFVKEQIKEWLQSANKITPENINFVLPFHDVIALSCQDKFEILLYYYKTEYGAEAFYKLLTDYNLWNPKQGEDTPYEITQDQIHRIFDIAGIRLSFTDKLEIIAQRLYQNYKGHGPVDELRDMNIDGVSGGVSGSLSEKVDGMMRDATDGNTNFKNSIWVFFRGLMIHLSFLSFSSEGELQKICRNIYRYGKPGQLSAVRGYIVNEMMDGSRVVVVRPPFAESWSFFVRKFDYLGVSKLTELITDVDASLVITLLRLLIRGEQVIGITGEQGSGKTTLLKSLIQFIPPAYTLRVQELVFELHLREIYPERNIVSFRETAEIQGREGLDLQKKTDGTVNIIGEVASAPVASWLVMVSQVASKYTIFTHHAKTTKHLVMALRNDLMITGAFQNEHAAQMQVKASIRFDVHVAKDNNGHRYIERITEIEPNIHEDEITVRDIIRCESGKYLLVQPVSEATKEEVFTHLSTEEKDAYLQLFQLKGEGGNENCS</sequence>
<dbReference type="AlphaFoldDB" id="A0A3D2X4M1"/>
<dbReference type="SUPFAM" id="SSF52540">
    <property type="entry name" value="P-loop containing nucleoside triphosphate hydrolases"/>
    <property type="match status" value="1"/>
</dbReference>
<proteinExistence type="predicted"/>
<dbReference type="Gene3D" id="3.40.50.300">
    <property type="entry name" value="P-loop containing nucleotide triphosphate hydrolases"/>
    <property type="match status" value="1"/>
</dbReference>
<name>A0A3D2X4M1_9FIRM</name>
<keyword evidence="1" id="KW-0472">Membrane</keyword>
<keyword evidence="1" id="KW-0812">Transmembrane</keyword>
<feature type="domain" description="AAA+ ATPase" evidence="2">
    <location>
        <begin position="356"/>
        <end position="484"/>
    </location>
</feature>
<comment type="caution">
    <text evidence="3">The sequence shown here is derived from an EMBL/GenBank/DDBJ whole genome shotgun (WGS) entry which is preliminary data.</text>
</comment>
<evidence type="ECO:0000259" key="2">
    <source>
        <dbReference type="SMART" id="SM00382"/>
    </source>
</evidence>
<evidence type="ECO:0000313" key="4">
    <source>
        <dbReference type="Proteomes" id="UP000262969"/>
    </source>
</evidence>
<dbReference type="SMART" id="SM00382">
    <property type="entry name" value="AAA"/>
    <property type="match status" value="1"/>
</dbReference>
<dbReference type="EMBL" id="DPVV01000155">
    <property type="protein sequence ID" value="HCL01657.1"/>
    <property type="molecule type" value="Genomic_DNA"/>
</dbReference>